<reference evidence="1 2" key="1">
    <citation type="submission" date="2019-01" db="EMBL/GenBank/DDBJ databases">
        <title>Senegalimassilia sp. nov. KGMB04484 isolated human feces.</title>
        <authorList>
            <person name="Han K.-I."/>
            <person name="Kim J.-S."/>
            <person name="Lee K.C."/>
            <person name="Suh M.K."/>
            <person name="Eom M.K."/>
            <person name="Lee J.H."/>
            <person name="Park S.-H."/>
            <person name="Kang S.W."/>
            <person name="Park J.-E."/>
            <person name="Oh B.S."/>
            <person name="Yu S.Y."/>
            <person name="Choi S.-H."/>
            <person name="Lee D.H."/>
            <person name="Yoon H."/>
            <person name="Kim B.-Y."/>
            <person name="Lee J.H."/>
            <person name="Lee J.-S."/>
        </authorList>
    </citation>
    <scope>NUCLEOTIDE SEQUENCE [LARGE SCALE GENOMIC DNA]</scope>
    <source>
        <strain evidence="1 2">KGMB04484</strain>
    </source>
</reference>
<proteinExistence type="predicted"/>
<dbReference type="AlphaFoldDB" id="A0A4Q2K1U9"/>
<keyword evidence="2" id="KW-1185">Reference proteome</keyword>
<dbReference type="Proteomes" id="UP000293345">
    <property type="component" value="Unassembled WGS sequence"/>
</dbReference>
<comment type="caution">
    <text evidence="1">The sequence shown here is derived from an EMBL/GenBank/DDBJ whole genome shotgun (WGS) entry which is preliminary data.</text>
</comment>
<accession>A0A4Q2K1U9</accession>
<sequence>MSDSRQLRKTFRRTLVVLLIAVLAAGTVTYAWYIYNTSRHVTDVKMAAGTGVTFLISNSYDGDYKTSAGLAFQGFLDPVSTDNMEIGFQKVTGFTGGTSQSSLLANVFAPAQSSDYYETSLFLTTSSVATDVYLADIAYDDEDPDNPISTALRVGFAVHAPGQGQPVVSQYIFELTQTHNPQGRYNTYNGSAGDVLDSSRSDGSTVTFTPLNSSNYCQYNDDTGELALLPSSTMLCSLPAASANADHGTPVQVDVYVWLEGCDEDCTNNLANTNLESLALHFAGKQG</sequence>
<name>A0A4Q2K1U9_9ACTN</name>
<dbReference type="EMBL" id="SDPW01000001">
    <property type="protein sequence ID" value="RXZ54408.1"/>
    <property type="molecule type" value="Genomic_DNA"/>
</dbReference>
<dbReference type="OrthoDB" id="1976573at2"/>
<evidence type="ECO:0000313" key="1">
    <source>
        <dbReference type="EMBL" id="RXZ54408.1"/>
    </source>
</evidence>
<dbReference type="RefSeq" id="WP_129424749.1">
    <property type="nucleotide sequence ID" value="NZ_SDPW01000001.1"/>
</dbReference>
<evidence type="ECO:0000313" key="2">
    <source>
        <dbReference type="Proteomes" id="UP000293345"/>
    </source>
</evidence>
<protein>
    <submittedName>
        <fullName evidence="1">Uncharacterized protein</fullName>
    </submittedName>
</protein>
<gene>
    <name evidence="1" type="ORF">ET524_07915</name>
</gene>
<organism evidence="1 2">
    <name type="scientific">Senegalimassilia faecalis</name>
    <dbReference type="NCBI Taxonomy" id="2509433"/>
    <lineage>
        <taxon>Bacteria</taxon>
        <taxon>Bacillati</taxon>
        <taxon>Actinomycetota</taxon>
        <taxon>Coriobacteriia</taxon>
        <taxon>Coriobacteriales</taxon>
        <taxon>Coriobacteriaceae</taxon>
        <taxon>Senegalimassilia</taxon>
    </lineage>
</organism>